<feature type="domain" description="SAM-dependent MTase RsmB/NOP-type" evidence="6">
    <location>
        <begin position="1"/>
        <end position="272"/>
    </location>
</feature>
<feature type="binding site" evidence="5">
    <location>
        <begin position="87"/>
        <end position="93"/>
    </location>
    <ligand>
        <name>S-adenosyl-L-methionine</name>
        <dbReference type="ChEBI" id="CHEBI:59789"/>
    </ligand>
</feature>
<evidence type="ECO:0000256" key="5">
    <source>
        <dbReference type="PROSITE-ProRule" id="PRU01023"/>
    </source>
</evidence>
<keyword evidence="3 5" id="KW-0949">S-adenosyl-L-methionine</keyword>
<dbReference type="Proteomes" id="UP001053296">
    <property type="component" value="Chromosome"/>
</dbReference>
<feature type="binding site" evidence="5">
    <location>
        <position position="111"/>
    </location>
    <ligand>
        <name>S-adenosyl-L-methionine</name>
        <dbReference type="ChEBI" id="CHEBI:59789"/>
    </ligand>
</feature>
<dbReference type="Pfam" id="PF01189">
    <property type="entry name" value="Methyltr_RsmB-F"/>
    <property type="match status" value="1"/>
</dbReference>
<comment type="caution">
    <text evidence="5">Lacks conserved residue(s) required for the propagation of feature annotation.</text>
</comment>
<name>A0ABM7P905_9BACT</name>
<dbReference type="RefSeq" id="WP_229591512.1">
    <property type="nucleotide sequence ID" value="NZ_AP024485.1"/>
</dbReference>
<dbReference type="InterPro" id="IPR029063">
    <property type="entry name" value="SAM-dependent_MTases_sf"/>
</dbReference>
<evidence type="ECO:0000256" key="1">
    <source>
        <dbReference type="ARBA" id="ARBA00022603"/>
    </source>
</evidence>
<protein>
    <recommendedName>
        <fullName evidence="6">SAM-dependent MTase RsmB/NOP-type domain-containing protein</fullName>
    </recommendedName>
</protein>
<evidence type="ECO:0000256" key="3">
    <source>
        <dbReference type="ARBA" id="ARBA00022691"/>
    </source>
</evidence>
<keyword evidence="4 5" id="KW-0694">RNA-binding</keyword>
<evidence type="ECO:0000259" key="6">
    <source>
        <dbReference type="PROSITE" id="PS51686"/>
    </source>
</evidence>
<dbReference type="PROSITE" id="PS51686">
    <property type="entry name" value="SAM_MT_RSMB_NOP"/>
    <property type="match status" value="1"/>
</dbReference>
<dbReference type="EMBL" id="AP024485">
    <property type="protein sequence ID" value="BCS89543.1"/>
    <property type="molecule type" value="Genomic_DNA"/>
</dbReference>
<dbReference type="InterPro" id="IPR023267">
    <property type="entry name" value="RCMT"/>
</dbReference>
<feature type="binding site" evidence="5">
    <location>
        <position position="155"/>
    </location>
    <ligand>
        <name>S-adenosyl-L-methionine</name>
        <dbReference type="ChEBI" id="CHEBI:59789"/>
    </ligand>
</feature>
<keyword evidence="1 5" id="KW-0489">Methyltransferase</keyword>
<evidence type="ECO:0000313" key="8">
    <source>
        <dbReference type="Proteomes" id="UP001053296"/>
    </source>
</evidence>
<keyword evidence="8" id="KW-1185">Reference proteome</keyword>
<comment type="similarity">
    <text evidence="5">Belongs to the class I-like SAM-binding methyltransferase superfamily. RsmB/NOP family.</text>
</comment>
<gene>
    <name evidence="7" type="ORF">PSDVSF_27850</name>
</gene>
<accession>A0ABM7P905</accession>
<evidence type="ECO:0000256" key="2">
    <source>
        <dbReference type="ARBA" id="ARBA00022679"/>
    </source>
</evidence>
<dbReference type="SUPFAM" id="SSF53335">
    <property type="entry name" value="S-adenosyl-L-methionine-dependent methyltransferases"/>
    <property type="match status" value="1"/>
</dbReference>
<dbReference type="InterPro" id="IPR049560">
    <property type="entry name" value="MeTrfase_RsmB-F_NOP2_cat"/>
</dbReference>
<proteinExistence type="inferred from homology"/>
<reference evidence="7" key="1">
    <citation type="journal article" date="2022" name="Arch. Microbiol.">
        <title>Pseudodesulfovibrio sediminis sp. nov., a mesophilic and neutrophilic sulfate-reducing bacterium isolated from sediment of a brackish lake.</title>
        <authorList>
            <person name="Takahashi A."/>
            <person name="Kojima H."/>
            <person name="Watanabe M."/>
            <person name="Fukui M."/>
        </authorList>
    </citation>
    <scope>NUCLEOTIDE SEQUENCE</scope>
    <source>
        <strain evidence="7">SF6</strain>
    </source>
</reference>
<dbReference type="Gene3D" id="3.40.50.150">
    <property type="entry name" value="Vaccinia Virus protein VP39"/>
    <property type="match status" value="1"/>
</dbReference>
<evidence type="ECO:0000256" key="4">
    <source>
        <dbReference type="ARBA" id="ARBA00022884"/>
    </source>
</evidence>
<keyword evidence="2 5" id="KW-0808">Transferase</keyword>
<sequence>MTQFGRTFRLICSEKTTVLVEGLLEAQGFAFEPEPFYGFARRLTHEPFPLGESLAARFGLIYIQDRSSMLPPLTLDPPRGASVLDMCSAPGSKTSLLSRLVGRDGFVFASELSADRLSTLRANLRRTSSANAVTAKAMAQDLPFPEESWDYIQLDPPCSGWGTVDKNPKVMELWSSSKTAPLVTLQKTLLEKAAGLLRSGGEVLYSTCTTNIEENEEQVAWALDAFNLELVPLVEPKGFVFGAPMLSGMDGVLRVSIDSAGQGFFLAKFRKTGEPSAIDGPGVQKRELPGRRLNLAKMTGGDQIDLTRLPPGEAYEFGGKVFFLHERALDGIPGTIRWQGFPLGKVAGKGEREKFKPGVQARVLLPEDPDDGRLDTFNVEDTSILEKLFTGQSVSFRQGKGPVGLYYRGLPLGWLSRKGSRLLWSAK</sequence>
<organism evidence="7 8">
    <name type="scientific">Pseudodesulfovibrio sediminis</name>
    <dbReference type="NCBI Taxonomy" id="2810563"/>
    <lineage>
        <taxon>Bacteria</taxon>
        <taxon>Pseudomonadati</taxon>
        <taxon>Thermodesulfobacteriota</taxon>
        <taxon>Desulfovibrionia</taxon>
        <taxon>Desulfovibrionales</taxon>
        <taxon>Desulfovibrionaceae</taxon>
    </lineage>
</organism>
<dbReference type="PANTHER" id="PTHR22807:SF30">
    <property type="entry name" value="28S RRNA (CYTOSINE(4447)-C(5))-METHYLTRANSFERASE-RELATED"/>
    <property type="match status" value="1"/>
</dbReference>
<dbReference type="PRINTS" id="PR02008">
    <property type="entry name" value="RCMTFAMILY"/>
</dbReference>
<feature type="active site" description="Nucleophile" evidence="5">
    <location>
        <position position="208"/>
    </location>
</feature>
<dbReference type="InterPro" id="IPR001678">
    <property type="entry name" value="MeTrfase_RsmB-F_NOP2_dom"/>
</dbReference>
<dbReference type="PANTHER" id="PTHR22807">
    <property type="entry name" value="NOP2 YEAST -RELATED NOL1/NOP2/FMU SUN DOMAIN-CONTAINING"/>
    <property type="match status" value="1"/>
</dbReference>
<evidence type="ECO:0000313" key="7">
    <source>
        <dbReference type="EMBL" id="BCS89543.1"/>
    </source>
</evidence>